<proteinExistence type="inferred from homology"/>
<keyword evidence="9 13" id="KW-0460">Magnesium</keyword>
<dbReference type="GO" id="GO:0005634">
    <property type="term" value="C:nucleus"/>
    <property type="evidence" value="ECO:0007669"/>
    <property type="project" value="UniProtKB-SubCell"/>
</dbReference>
<dbReference type="OrthoDB" id="5963188at2759"/>
<dbReference type="InterPro" id="IPR033309">
    <property type="entry name" value="Mus81"/>
</dbReference>
<reference evidence="16" key="1">
    <citation type="submission" date="2022-03" db="EMBL/GenBank/DDBJ databases">
        <authorList>
            <person name="Sayadi A."/>
        </authorList>
    </citation>
    <scope>NUCLEOTIDE SEQUENCE</scope>
</reference>
<dbReference type="AlphaFoldDB" id="A0A9P0M325"/>
<keyword evidence="6 13" id="KW-0255">Endonuclease</keyword>
<evidence type="ECO:0000256" key="4">
    <source>
        <dbReference type="ARBA" id="ARBA00022722"/>
    </source>
</evidence>
<dbReference type="PANTHER" id="PTHR13451">
    <property type="entry name" value="CLASS II CROSSOVER JUNCTION ENDONUCLEASE MUS81"/>
    <property type="match status" value="1"/>
</dbReference>
<comment type="similarity">
    <text evidence="3 13">Belongs to the XPF family.</text>
</comment>
<keyword evidence="12 13" id="KW-0539">Nucleus</keyword>
<keyword evidence="5 13" id="KW-0479">Metal-binding</keyword>
<dbReference type="GO" id="GO:0000727">
    <property type="term" value="P:double-strand break repair via break-induced replication"/>
    <property type="evidence" value="ECO:0007669"/>
    <property type="project" value="UniProtKB-UniRule"/>
</dbReference>
<evidence type="ECO:0000256" key="6">
    <source>
        <dbReference type="ARBA" id="ARBA00022759"/>
    </source>
</evidence>
<comment type="cofactor">
    <cofactor evidence="1 13">
        <name>Mg(2+)</name>
        <dbReference type="ChEBI" id="CHEBI:18420"/>
    </cofactor>
</comment>
<evidence type="ECO:0000256" key="9">
    <source>
        <dbReference type="ARBA" id="ARBA00022842"/>
    </source>
</evidence>
<dbReference type="FunFam" id="3.40.50.10130:FF:000003">
    <property type="entry name" value="Crossover junction endonuclease MUS81"/>
    <property type="match status" value="1"/>
</dbReference>
<evidence type="ECO:0000313" key="16">
    <source>
        <dbReference type="EMBL" id="CAH2006305.1"/>
    </source>
</evidence>
<protein>
    <recommendedName>
        <fullName evidence="13">Crossover junction endonuclease MUS81</fullName>
        <ecNumber evidence="13">3.1.22.-</ecNumber>
    </recommendedName>
</protein>
<evidence type="ECO:0000313" key="17">
    <source>
        <dbReference type="Proteomes" id="UP001152888"/>
    </source>
</evidence>
<evidence type="ECO:0000256" key="3">
    <source>
        <dbReference type="ARBA" id="ARBA00010015"/>
    </source>
</evidence>
<dbReference type="InterPro" id="IPR010996">
    <property type="entry name" value="HHH_MUS81"/>
</dbReference>
<keyword evidence="11 13" id="KW-0234">DNA repair</keyword>
<dbReference type="EMBL" id="CAKOFQ010007681">
    <property type="protein sequence ID" value="CAH2006305.1"/>
    <property type="molecule type" value="Genomic_DNA"/>
</dbReference>
<comment type="caution">
    <text evidence="16">The sequence shown here is derived from an EMBL/GenBank/DDBJ whole genome shotgun (WGS) entry which is preliminary data.</text>
</comment>
<evidence type="ECO:0000256" key="8">
    <source>
        <dbReference type="ARBA" id="ARBA00022801"/>
    </source>
</evidence>
<dbReference type="InterPro" id="IPR006166">
    <property type="entry name" value="ERCC4_domain"/>
</dbReference>
<dbReference type="EC" id="3.1.22.-" evidence="13"/>
<dbReference type="GO" id="GO:0008821">
    <property type="term" value="F:crossover junction DNA endonuclease activity"/>
    <property type="evidence" value="ECO:0007669"/>
    <property type="project" value="UniProtKB-UniRule"/>
</dbReference>
<dbReference type="GO" id="GO:0046872">
    <property type="term" value="F:metal ion binding"/>
    <property type="evidence" value="ECO:0007669"/>
    <property type="project" value="UniProtKB-UniRule"/>
</dbReference>
<feature type="region of interest" description="Disordered" evidence="14">
    <location>
        <begin position="108"/>
        <end position="143"/>
    </location>
</feature>
<dbReference type="SMART" id="SM00891">
    <property type="entry name" value="ERCC4"/>
    <property type="match status" value="1"/>
</dbReference>
<sequence>MGERRVTMKLKSPNHLFQTWLTEWRNEARGTNSSLASSYDEALHSLEMYPLPLKSGKDCKILIGFTAEICSKIDRMLEKNQSKDKHLDIKKTDELLYHLQNLGQADTNQEKSAVEDVLQNKKRRKTITSSKSEEIIQSTQKTKPKSASRKIAKHASCSKLPSVQEEDFVLSPGGFDIILYVDTNEVEGKNTLDPLLQELNNFCVSYEVKSLKIGDYIWICRDKVSKKELVLPYIIERKRLDDFSSSIKDGRYYEQKFRLKKSGIKNIYYLIEDYNKKNHIGLPLPTLRQAAINTAIQDGFFIKETKNWKHTAKFLTQFTTVISNTFKDKTIYRASKRNLEDSPTNSDLISLMSFNEFNQSSMKNKAITVSDLFTKMLIQINGMSVDKATAIVEHFPTPALLQKAFEQCSPTEGKHLIANICYNKLQKKIGPTLGKIVYQLFTSDPFL</sequence>
<name>A0A9P0M325_ACAOB</name>
<dbReference type="Pfam" id="PF14716">
    <property type="entry name" value="HHH_8"/>
    <property type="match status" value="1"/>
</dbReference>
<dbReference type="GO" id="GO:0048476">
    <property type="term" value="C:Holliday junction resolvase complex"/>
    <property type="evidence" value="ECO:0007669"/>
    <property type="project" value="UniProtKB-UniRule"/>
</dbReference>
<dbReference type="PANTHER" id="PTHR13451:SF0">
    <property type="entry name" value="CROSSOVER JUNCTION ENDONUCLEASE MUS81"/>
    <property type="match status" value="1"/>
</dbReference>
<dbReference type="GO" id="GO:0031573">
    <property type="term" value="P:mitotic intra-S DNA damage checkpoint signaling"/>
    <property type="evidence" value="ECO:0007669"/>
    <property type="project" value="TreeGrafter"/>
</dbReference>
<evidence type="ECO:0000259" key="15">
    <source>
        <dbReference type="SMART" id="SM00891"/>
    </source>
</evidence>
<dbReference type="Gene3D" id="1.10.150.670">
    <property type="entry name" value="Crossover junction endonuclease EME1, DNA-binding domain"/>
    <property type="match status" value="1"/>
</dbReference>
<dbReference type="GO" id="GO:0048257">
    <property type="term" value="F:3'-flap endonuclease activity"/>
    <property type="evidence" value="ECO:0007669"/>
    <property type="project" value="TreeGrafter"/>
</dbReference>
<keyword evidence="17" id="KW-1185">Reference proteome</keyword>
<keyword evidence="7 13" id="KW-0227">DNA damage</keyword>
<dbReference type="Gene3D" id="1.10.150.110">
    <property type="entry name" value="DNA polymerase beta, N-terminal domain-like"/>
    <property type="match status" value="1"/>
</dbReference>
<comment type="function">
    <text evidence="13">Interacts with EME1 to form a DNA structure-specific endonuclease with substrate preference for branched DNA structures with a 5'-end at the branch nick. Typical substrates include 3'-flap structures, D-loops, replication forks and nicked Holliday junctions. May be required in mitosis for the processing of stalled or collapsed replication fork intermediates. May be required in meiosis for the repair of meiosis-specific double strand breaks subsequent to single-end invasion (SEI).</text>
</comment>
<comment type="subunit">
    <text evidence="13">Interacts with EME1.</text>
</comment>
<evidence type="ECO:0000256" key="13">
    <source>
        <dbReference type="RuleBase" id="RU369042"/>
    </source>
</evidence>
<dbReference type="CDD" id="cd20074">
    <property type="entry name" value="XPF_nuclease_Mus81"/>
    <property type="match status" value="1"/>
</dbReference>
<keyword evidence="10 13" id="KW-0233">DNA recombination</keyword>
<dbReference type="Pfam" id="PF21292">
    <property type="entry name" value="EME1-MUS81_C"/>
    <property type="match status" value="1"/>
</dbReference>
<organism evidence="16 17">
    <name type="scientific">Acanthoscelides obtectus</name>
    <name type="common">Bean weevil</name>
    <name type="synonym">Bruchus obtectus</name>
    <dbReference type="NCBI Taxonomy" id="200917"/>
    <lineage>
        <taxon>Eukaryota</taxon>
        <taxon>Metazoa</taxon>
        <taxon>Ecdysozoa</taxon>
        <taxon>Arthropoda</taxon>
        <taxon>Hexapoda</taxon>
        <taxon>Insecta</taxon>
        <taxon>Pterygota</taxon>
        <taxon>Neoptera</taxon>
        <taxon>Endopterygota</taxon>
        <taxon>Coleoptera</taxon>
        <taxon>Polyphaga</taxon>
        <taxon>Cucujiformia</taxon>
        <taxon>Chrysomeloidea</taxon>
        <taxon>Chrysomelidae</taxon>
        <taxon>Bruchinae</taxon>
        <taxon>Bruchini</taxon>
        <taxon>Acanthoscelides</taxon>
    </lineage>
</organism>
<dbReference type="GO" id="GO:0000712">
    <property type="term" value="P:resolution of meiotic recombination intermediates"/>
    <property type="evidence" value="ECO:0007669"/>
    <property type="project" value="TreeGrafter"/>
</dbReference>
<evidence type="ECO:0000256" key="2">
    <source>
        <dbReference type="ARBA" id="ARBA00004123"/>
    </source>
</evidence>
<dbReference type="GO" id="GO:0003677">
    <property type="term" value="F:DNA binding"/>
    <property type="evidence" value="ECO:0007669"/>
    <property type="project" value="UniProtKB-UniRule"/>
</dbReference>
<keyword evidence="4 13" id="KW-0540">Nuclease</keyword>
<evidence type="ECO:0000256" key="1">
    <source>
        <dbReference type="ARBA" id="ARBA00001946"/>
    </source>
</evidence>
<feature type="domain" description="ERCC4" evidence="15">
    <location>
        <begin position="178"/>
        <end position="275"/>
    </location>
</feature>
<accession>A0A9P0M325</accession>
<dbReference type="InterPro" id="IPR027421">
    <property type="entry name" value="DNA_pol_lamdba_lyase_dom_sf"/>
</dbReference>
<dbReference type="Proteomes" id="UP001152888">
    <property type="component" value="Unassembled WGS sequence"/>
</dbReference>
<evidence type="ECO:0000256" key="7">
    <source>
        <dbReference type="ARBA" id="ARBA00022763"/>
    </source>
</evidence>
<gene>
    <name evidence="16" type="ORF">ACAOBT_LOCUS29015</name>
</gene>
<evidence type="ECO:0000256" key="12">
    <source>
        <dbReference type="ARBA" id="ARBA00023242"/>
    </source>
</evidence>
<dbReference type="InterPro" id="IPR011335">
    <property type="entry name" value="Restrct_endonuc-II-like"/>
</dbReference>
<dbReference type="GO" id="GO:0006308">
    <property type="term" value="P:DNA catabolic process"/>
    <property type="evidence" value="ECO:0007669"/>
    <property type="project" value="UniProtKB-UniRule"/>
</dbReference>
<dbReference type="SUPFAM" id="SSF52980">
    <property type="entry name" value="Restriction endonuclease-like"/>
    <property type="match status" value="1"/>
</dbReference>
<comment type="subcellular location">
    <subcellularLocation>
        <location evidence="2 13">Nucleus</location>
    </subcellularLocation>
</comment>
<evidence type="ECO:0000256" key="11">
    <source>
        <dbReference type="ARBA" id="ARBA00023204"/>
    </source>
</evidence>
<keyword evidence="8 13" id="KW-0378">Hydrolase</keyword>
<dbReference type="Gene3D" id="3.40.50.10130">
    <property type="match status" value="1"/>
</dbReference>
<dbReference type="InterPro" id="IPR042530">
    <property type="entry name" value="EME1/EME2_C"/>
</dbReference>
<evidence type="ECO:0000256" key="5">
    <source>
        <dbReference type="ARBA" id="ARBA00022723"/>
    </source>
</evidence>
<evidence type="ECO:0000256" key="14">
    <source>
        <dbReference type="SAM" id="MobiDB-lite"/>
    </source>
</evidence>
<dbReference type="Pfam" id="PF02732">
    <property type="entry name" value="ERCC4"/>
    <property type="match status" value="1"/>
</dbReference>
<dbReference type="InterPro" id="IPR047416">
    <property type="entry name" value="XPF_nuclease_Mus81"/>
</dbReference>
<evidence type="ECO:0000256" key="10">
    <source>
        <dbReference type="ARBA" id="ARBA00023172"/>
    </source>
</evidence>
<dbReference type="SUPFAM" id="SSF47802">
    <property type="entry name" value="DNA polymerase beta, N-terminal domain-like"/>
    <property type="match status" value="1"/>
</dbReference>